<keyword evidence="5" id="KW-1185">Reference proteome</keyword>
<feature type="compositionally biased region" description="Polar residues" evidence="1">
    <location>
        <begin position="616"/>
        <end position="634"/>
    </location>
</feature>
<keyword evidence="2" id="KW-1133">Transmembrane helix</keyword>
<keyword evidence="2" id="KW-0812">Transmembrane</keyword>
<keyword evidence="2" id="KW-0472">Membrane</keyword>
<feature type="chain" id="PRO_5032957814" evidence="3">
    <location>
        <begin position="24"/>
        <end position="994"/>
    </location>
</feature>
<organism evidence="4 5">
    <name type="scientific">Candidatus Bodocaedibacter vickermanii</name>
    <dbReference type="NCBI Taxonomy" id="2741701"/>
    <lineage>
        <taxon>Bacteria</taxon>
        <taxon>Pseudomonadati</taxon>
        <taxon>Pseudomonadota</taxon>
        <taxon>Alphaproteobacteria</taxon>
        <taxon>Holosporales</taxon>
        <taxon>Candidatus Paracaedibacteraceae</taxon>
        <taxon>Candidatus Bodocaedibacter</taxon>
    </lineage>
</organism>
<dbReference type="Proteomes" id="UP000594001">
    <property type="component" value="Chromosome"/>
</dbReference>
<dbReference type="KEGG" id="pbal:CPBP_00442"/>
<reference evidence="4 5" key="1">
    <citation type="submission" date="2020-06" db="EMBL/GenBank/DDBJ databases">
        <title>The endosymbiont of the kinetoplastid Bodo saltans is a Paracaedibacter-like alpha-proteobacterium possessing a putative toxin-antitoxin system.</title>
        <authorList>
            <person name="Midha S."/>
            <person name="Rigden D.J."/>
            <person name="Siozios S."/>
            <person name="Hurst G.D.D."/>
            <person name="Jackson A.P."/>
        </authorList>
    </citation>
    <scope>NUCLEOTIDE SEQUENCE [LARGE SCALE GENOMIC DNA]</scope>
    <source>
        <strain evidence="4">Lake Konstanz</strain>
    </source>
</reference>
<dbReference type="RefSeq" id="WP_350332422.1">
    <property type="nucleotide sequence ID" value="NZ_CP054719.1"/>
</dbReference>
<feature type="compositionally biased region" description="Low complexity" evidence="1">
    <location>
        <begin position="635"/>
        <end position="707"/>
    </location>
</feature>
<accession>A0A7L9RST9</accession>
<sequence length="994" mass="109298">MRRIISFILIVCLLQTQSYHATAGIIEEQTGPSVWEKGVSKVAFWRTSDSKKTMDLTQLESGEVASDVKATRAFSDLATALKEQVSGLKERITAFTNTPMGFTAVFLAGTVLLFYSIYLYIAGFSAWLEGIPFDVASKLVTHSSLRTYQLLDVCQNFLGNGKELERTRWYSHYEHASGYNGVPFADALPQWVNNATNLITLLSSAVLAERAVGSSYNQNSNEFATQFKKFLFVNSAQMRRNYSCAFKLGESDHLGEITGCQEDYQKEIYNSVEQNPETSDAMIQFRRFHYKYGFKAPSNLLVRLSINRNHLNTQRYPQVDYSPNPAAIDDVLRVSTQRHLMQLGNQLTLPEAVADRISNNLQAMTQLNDMLSKLRLWESVSHADNFALTTLVRSIFDANQIALTSDVGCDFDLESGIFKMLSCFQGSARDIPNGAPIPEDAQVWFARTTGNGVNYIQAFANKVPVAEAMATWLKQSTAAMENLWGVADTLHHRVCNGTSDDQIELLRKAAQRELIDHGADLSSDVGCDLRFNDAGIEEILCHAGTAPQLKVAGCDLESNVPVRWEGKLWLQPHALNTEWLDKVIVAASPVWQESRTQMRPYSPSLKITDSVLPIDSDSTSNEESLKVTPSGTNMGTDSDTSTGSDTDSISAEMSGELTSSGSGSPSNEMSQQVTGTDSGTDTDSNTGKLSNEMSGDMTSSGSGTTSREMSDELTFSGSGSPSNATMPYSPTFPNANTTGNGIIELYYVTVSHDVRRAFLNATHILNDTLFLANTTFGGAWPGFLGLSVDTQRQKMYWATSNITNNQYKNIYVADILSNPTRLNNTRSIYSAAASFTYSIYISKTTGHIFLPIGTGIYMGYVNITNPTTITNVTAQSMVTPIASSSPRVAYYEPQTQALLWGRSDATANGYIYISTVNLQTNMLVNTTILLNESNPIDSLSYDAKNGMVFYNRYNSNISAYVLCVAPFNFANPLPLTNITEISNITPYAISVVND</sequence>
<proteinExistence type="predicted"/>
<protein>
    <submittedName>
        <fullName evidence="4">Uncharacterized protein</fullName>
    </submittedName>
</protein>
<evidence type="ECO:0000256" key="2">
    <source>
        <dbReference type="SAM" id="Phobius"/>
    </source>
</evidence>
<feature type="signal peptide" evidence="3">
    <location>
        <begin position="1"/>
        <end position="23"/>
    </location>
</feature>
<feature type="transmembrane region" description="Helical" evidence="2">
    <location>
        <begin position="100"/>
        <end position="121"/>
    </location>
</feature>
<dbReference type="EMBL" id="CP054719">
    <property type="protein sequence ID" value="QOL19677.1"/>
    <property type="molecule type" value="Genomic_DNA"/>
</dbReference>
<feature type="region of interest" description="Disordered" evidence="1">
    <location>
        <begin position="609"/>
        <end position="732"/>
    </location>
</feature>
<gene>
    <name evidence="4" type="ORF">CPBP_00442</name>
</gene>
<evidence type="ECO:0000256" key="1">
    <source>
        <dbReference type="SAM" id="MobiDB-lite"/>
    </source>
</evidence>
<dbReference type="AlphaFoldDB" id="A0A7L9RST9"/>
<evidence type="ECO:0000313" key="4">
    <source>
        <dbReference type="EMBL" id="QOL19677.1"/>
    </source>
</evidence>
<feature type="compositionally biased region" description="Polar residues" evidence="1">
    <location>
        <begin position="713"/>
        <end position="732"/>
    </location>
</feature>
<keyword evidence="3" id="KW-0732">Signal</keyword>
<evidence type="ECO:0000256" key="3">
    <source>
        <dbReference type="SAM" id="SignalP"/>
    </source>
</evidence>
<name>A0A7L9RST9_9PROT</name>
<evidence type="ECO:0000313" key="5">
    <source>
        <dbReference type="Proteomes" id="UP000594001"/>
    </source>
</evidence>